<sequence length="153" mass="16131">MLGHALTTVTGCPYQQLVDTHVLLPLGLEAGAVTALPPAEQRLVPRGLFGRPRPLWTLTGPILPAGGLWSTCRTLSQVVTGLLVERRLGPPAPSWQRSSPITWHNGATRGSSVVAAAHDDGRWIVLHRLGAAAGTDRLARKTLLAAPVPHGGT</sequence>
<protein>
    <recommendedName>
        <fullName evidence="1">Beta-lactamase-related domain-containing protein</fullName>
    </recommendedName>
</protein>
<dbReference type="InterPro" id="IPR012338">
    <property type="entry name" value="Beta-lactam/transpept-like"/>
</dbReference>
<dbReference type="InterPro" id="IPR001466">
    <property type="entry name" value="Beta-lactam-related"/>
</dbReference>
<gene>
    <name evidence="2" type="ORF">GCM10019016_049240</name>
</gene>
<evidence type="ECO:0000313" key="2">
    <source>
        <dbReference type="EMBL" id="GAA3497821.1"/>
    </source>
</evidence>
<proteinExistence type="predicted"/>
<dbReference type="Pfam" id="PF00144">
    <property type="entry name" value="Beta-lactamase"/>
    <property type="match status" value="1"/>
</dbReference>
<dbReference type="EMBL" id="BAAAXF010000035">
    <property type="protein sequence ID" value="GAA3497821.1"/>
    <property type="molecule type" value="Genomic_DNA"/>
</dbReference>
<evidence type="ECO:0000313" key="3">
    <source>
        <dbReference type="Proteomes" id="UP001501455"/>
    </source>
</evidence>
<dbReference type="SUPFAM" id="SSF56601">
    <property type="entry name" value="beta-lactamase/transpeptidase-like"/>
    <property type="match status" value="1"/>
</dbReference>
<keyword evidence="3" id="KW-1185">Reference proteome</keyword>
<accession>A0ABP6TTR5</accession>
<dbReference type="Gene3D" id="3.40.710.10">
    <property type="entry name" value="DD-peptidase/beta-lactamase superfamily"/>
    <property type="match status" value="1"/>
</dbReference>
<feature type="domain" description="Beta-lactamase-related" evidence="1">
    <location>
        <begin position="2"/>
        <end position="128"/>
    </location>
</feature>
<organism evidence="2 3">
    <name type="scientific">Streptomyces prasinosporus</name>
    <dbReference type="NCBI Taxonomy" id="68256"/>
    <lineage>
        <taxon>Bacteria</taxon>
        <taxon>Bacillati</taxon>
        <taxon>Actinomycetota</taxon>
        <taxon>Actinomycetes</taxon>
        <taxon>Kitasatosporales</taxon>
        <taxon>Streptomycetaceae</taxon>
        <taxon>Streptomyces</taxon>
        <taxon>Streptomyces albogriseolus group</taxon>
    </lineage>
</organism>
<name>A0ABP6TTR5_9ACTN</name>
<reference evidence="3" key="1">
    <citation type="journal article" date="2019" name="Int. J. Syst. Evol. Microbiol.">
        <title>The Global Catalogue of Microorganisms (GCM) 10K type strain sequencing project: providing services to taxonomists for standard genome sequencing and annotation.</title>
        <authorList>
            <consortium name="The Broad Institute Genomics Platform"/>
            <consortium name="The Broad Institute Genome Sequencing Center for Infectious Disease"/>
            <person name="Wu L."/>
            <person name="Ma J."/>
        </authorList>
    </citation>
    <scope>NUCLEOTIDE SEQUENCE [LARGE SCALE GENOMIC DNA]</scope>
    <source>
        <strain evidence="3">JCM 4816</strain>
    </source>
</reference>
<comment type="caution">
    <text evidence="2">The sequence shown here is derived from an EMBL/GenBank/DDBJ whole genome shotgun (WGS) entry which is preliminary data.</text>
</comment>
<evidence type="ECO:0000259" key="1">
    <source>
        <dbReference type="Pfam" id="PF00144"/>
    </source>
</evidence>
<dbReference type="Proteomes" id="UP001501455">
    <property type="component" value="Unassembled WGS sequence"/>
</dbReference>